<dbReference type="PANTHER" id="PTHR40455">
    <property type="entry name" value="ANTITOXIN HIGA"/>
    <property type="match status" value="1"/>
</dbReference>
<accession>A0A6F8PSY9</accession>
<dbReference type="RefSeq" id="WP_173270805.1">
    <property type="nucleotide sequence ID" value="NZ_AP021889.1"/>
</dbReference>
<proteinExistence type="inferred from homology"/>
<dbReference type="EMBL" id="AP021889">
    <property type="protein sequence ID" value="BBP45252.1"/>
    <property type="molecule type" value="Genomic_DNA"/>
</dbReference>
<sequence length="398" mass="45106">MNNVKVIKNEQEHAQALERLMALMDQDPAEGTSAADELELLALVIEKYEEAQFPMEPPTPIEAIKFRMDQMGLRNKDLTPYIGSASKVSEVLNGKRSLSLPMIRKLHEGLGISLETLIQDPSLKKIEQSDIEWLCFPLTEMRKRGYFGDFSGTIHELKEYAAEKVSEFLSNVAGGFNLKPALMRTTAHDASNDKEVDAYALWAWQVRVLHLAKEETLPTNYQPGTVNIEWMKQVAQLSWSNKGPLLAKEFLNKYGVHLVFEEHLPKTYLDGAVCISETGNPVVALTLRHDRLDNFWFTLMHELAHIALHLENCDGWFIDDMEAKCRPEIENEADELAQSALLPKLSTQGIFSAQDVNNLAKELRIAPDIIAGRIRYERNNYQLFGQQFKTSVKCALGF</sequence>
<keyword evidence="4" id="KW-1185">Reference proteome</keyword>
<comment type="similarity">
    <text evidence="1">Belongs to the short-chain fatty acyl-CoA assimilation regulator (ScfR) family.</text>
</comment>
<feature type="domain" description="HTH cro/C1-type" evidence="2">
    <location>
        <begin position="84"/>
        <end position="117"/>
    </location>
</feature>
<evidence type="ECO:0000313" key="4">
    <source>
        <dbReference type="Proteomes" id="UP000501726"/>
    </source>
</evidence>
<dbReference type="InterPro" id="IPR010359">
    <property type="entry name" value="IrrE_HExxH"/>
</dbReference>
<dbReference type="PROSITE" id="PS50943">
    <property type="entry name" value="HTH_CROC1"/>
    <property type="match status" value="1"/>
</dbReference>
<dbReference type="PANTHER" id="PTHR40455:SF1">
    <property type="entry name" value="ANTITOXIN HIGA"/>
    <property type="match status" value="1"/>
</dbReference>
<dbReference type="Pfam" id="PF06114">
    <property type="entry name" value="Peptidase_M78"/>
    <property type="match status" value="1"/>
</dbReference>
<dbReference type="Gene3D" id="1.10.260.40">
    <property type="entry name" value="lambda repressor-like DNA-binding domains"/>
    <property type="match status" value="1"/>
</dbReference>
<dbReference type="KEGG" id="tse:THMIRHAS_06250"/>
<dbReference type="SUPFAM" id="SSF47413">
    <property type="entry name" value="lambda repressor-like DNA-binding domains"/>
    <property type="match status" value="1"/>
</dbReference>
<protein>
    <recommendedName>
        <fullName evidence="2">HTH cro/C1-type domain-containing protein</fullName>
    </recommendedName>
</protein>
<evidence type="ECO:0000256" key="1">
    <source>
        <dbReference type="ARBA" id="ARBA00007227"/>
    </source>
</evidence>
<evidence type="ECO:0000313" key="3">
    <source>
        <dbReference type="EMBL" id="BBP45252.1"/>
    </source>
</evidence>
<dbReference type="Proteomes" id="UP000501726">
    <property type="component" value="Chromosome"/>
</dbReference>
<reference evidence="4" key="1">
    <citation type="submission" date="2019-11" db="EMBL/GenBank/DDBJ databases">
        <title>Isolation and characterization of two novel species in the genus Thiomicrorhabdus.</title>
        <authorList>
            <person name="Mochizuki J."/>
            <person name="Kojima H."/>
            <person name="Fukui M."/>
        </authorList>
    </citation>
    <scope>NUCLEOTIDE SEQUENCE [LARGE SCALE GENOMIC DNA]</scope>
    <source>
        <strain evidence="4">aks77</strain>
    </source>
</reference>
<dbReference type="AlphaFoldDB" id="A0A6F8PSY9"/>
<dbReference type="GO" id="GO:0001046">
    <property type="term" value="F:core promoter sequence-specific DNA binding"/>
    <property type="evidence" value="ECO:0007669"/>
    <property type="project" value="TreeGrafter"/>
</dbReference>
<dbReference type="InterPro" id="IPR001387">
    <property type="entry name" value="Cro/C1-type_HTH"/>
</dbReference>
<evidence type="ECO:0000259" key="2">
    <source>
        <dbReference type="PROSITE" id="PS50943"/>
    </source>
</evidence>
<name>A0A6F8PSY9_9GAMM</name>
<dbReference type="GO" id="GO:0006355">
    <property type="term" value="P:regulation of DNA-templated transcription"/>
    <property type="evidence" value="ECO:0007669"/>
    <property type="project" value="InterPro"/>
</dbReference>
<dbReference type="Gene3D" id="1.10.10.2910">
    <property type="match status" value="1"/>
</dbReference>
<gene>
    <name evidence="3" type="ORF">THMIRHAS_06250</name>
</gene>
<organism evidence="3 4">
    <name type="scientific">Thiosulfatimonas sediminis</name>
    <dbReference type="NCBI Taxonomy" id="2675054"/>
    <lineage>
        <taxon>Bacteria</taxon>
        <taxon>Pseudomonadati</taxon>
        <taxon>Pseudomonadota</taxon>
        <taxon>Gammaproteobacteria</taxon>
        <taxon>Thiotrichales</taxon>
        <taxon>Piscirickettsiaceae</taxon>
        <taxon>Thiosulfatimonas</taxon>
    </lineage>
</organism>
<dbReference type="InterPro" id="IPR010982">
    <property type="entry name" value="Lambda_DNA-bd_dom_sf"/>
</dbReference>
<dbReference type="InterPro" id="IPR039060">
    <property type="entry name" value="Antitox_HigA"/>
</dbReference>
<dbReference type="CDD" id="cd00093">
    <property type="entry name" value="HTH_XRE"/>
    <property type="match status" value="1"/>
</dbReference>